<proteinExistence type="predicted"/>
<dbReference type="RefSeq" id="WP_013618497.1">
    <property type="nucleotide sequence ID" value="NC_015164.1"/>
</dbReference>
<dbReference type="PROSITE" id="PS51257">
    <property type="entry name" value="PROKAR_LIPOPROTEIN"/>
    <property type="match status" value="1"/>
</dbReference>
<dbReference type="Proteomes" id="UP000007486">
    <property type="component" value="Chromosome"/>
</dbReference>
<organism evidence="1 2">
    <name type="scientific">Phocaeicola salanitronis (strain DSM 18170 / JCM 13657 / CCUG 60908 / BL78)</name>
    <name type="common">Bacteroides salanitronis</name>
    <dbReference type="NCBI Taxonomy" id="667015"/>
    <lineage>
        <taxon>Bacteria</taxon>
        <taxon>Pseudomonadati</taxon>
        <taxon>Bacteroidota</taxon>
        <taxon>Bacteroidia</taxon>
        <taxon>Bacteroidales</taxon>
        <taxon>Bacteroidaceae</taxon>
        <taxon>Phocaeicola</taxon>
    </lineage>
</organism>
<accession>F0QZ76</accession>
<gene>
    <name evidence="1" type="ordered locus">Bacsa_2587</name>
</gene>
<protein>
    <recommendedName>
        <fullName evidence="3">Lipoprotein</fullName>
    </recommendedName>
</protein>
<dbReference type="EMBL" id="CP002530">
    <property type="protein sequence ID" value="ADY37123.1"/>
    <property type="molecule type" value="Genomic_DNA"/>
</dbReference>
<dbReference type="OrthoDB" id="1089976at2"/>
<dbReference type="AlphaFoldDB" id="F0QZ76"/>
<evidence type="ECO:0000313" key="1">
    <source>
        <dbReference type="EMBL" id="ADY37123.1"/>
    </source>
</evidence>
<dbReference type="KEGG" id="bsa:Bacsa_2587"/>
<sequence length="176" mass="20280">MIWSYIKYIAVIAVVLMLSCTGRENKPHTDEKIPQAVLSNKEVVHNWLSSIQQSGIPPYYGGAYVENEILYIWTTSNSYTVQEDIWQRCKTKNGIIIKPYANSMAMLVGMMKTLDSLIVADNHPEIKYYGHTLDERNNRIIIKLGDVSNENISQFKKHILDSPYFKYEKGQEAILF</sequence>
<evidence type="ECO:0008006" key="3">
    <source>
        <dbReference type="Google" id="ProtNLM"/>
    </source>
</evidence>
<evidence type="ECO:0000313" key="2">
    <source>
        <dbReference type="Proteomes" id="UP000007486"/>
    </source>
</evidence>
<reference evidence="1 2" key="1">
    <citation type="journal article" date="2011" name="Stand. Genomic Sci.">
        <title>Complete genome sequence of Bacteroides salanitronis type strain (BL78).</title>
        <authorList>
            <person name="Gronow S."/>
            <person name="Held B."/>
            <person name="Lucas S."/>
            <person name="Lapidus A."/>
            <person name="Del Rio T.G."/>
            <person name="Nolan M."/>
            <person name="Tice H."/>
            <person name="Deshpande S."/>
            <person name="Cheng J.F."/>
            <person name="Pitluck S."/>
            <person name="Liolios K."/>
            <person name="Pagani I."/>
            <person name="Ivanova N."/>
            <person name="Mavromatis K."/>
            <person name="Pati A."/>
            <person name="Tapia R."/>
            <person name="Han C."/>
            <person name="Goodwin L."/>
            <person name="Chen A."/>
            <person name="Palaniappan K."/>
            <person name="Land M."/>
            <person name="Hauser L."/>
            <person name="Chang Y.J."/>
            <person name="Jeffries C.D."/>
            <person name="Brambilla E.M."/>
            <person name="Rohde M."/>
            <person name="Goker M."/>
            <person name="Detter J.C."/>
            <person name="Woyke T."/>
            <person name="Bristow J."/>
            <person name="Markowitz V."/>
            <person name="Hugenholtz P."/>
            <person name="Kyrpides N.C."/>
            <person name="Klenk H.P."/>
            <person name="Eisen J.A."/>
        </authorList>
    </citation>
    <scope>NUCLEOTIDE SEQUENCE [LARGE SCALE GENOMIC DNA]</scope>
    <source>
        <strain evidence="1 2">DSM 18170</strain>
    </source>
</reference>
<keyword evidence="2" id="KW-1185">Reference proteome</keyword>
<dbReference type="HOGENOM" id="CLU_1583271_0_0_10"/>
<name>F0QZ76_PHOSB</name>